<protein>
    <recommendedName>
        <fullName evidence="4">Outer membrane homotrimeric porin</fullName>
    </recommendedName>
</protein>
<proteinExistence type="predicted"/>
<keyword evidence="1" id="KW-0732">Signal</keyword>
<gene>
    <name evidence="2" type="ORF">HNQ38_002308</name>
</gene>
<keyword evidence="3" id="KW-1185">Reference proteome</keyword>
<name>A0A7W8FGV0_9BACT</name>
<evidence type="ECO:0000313" key="3">
    <source>
        <dbReference type="Proteomes" id="UP000539075"/>
    </source>
</evidence>
<dbReference type="Proteomes" id="UP000539075">
    <property type="component" value="Unassembled WGS sequence"/>
</dbReference>
<evidence type="ECO:0008006" key="4">
    <source>
        <dbReference type="Google" id="ProtNLM"/>
    </source>
</evidence>
<dbReference type="RefSeq" id="WP_183720661.1">
    <property type="nucleotide sequence ID" value="NZ_JACHGO010000006.1"/>
</dbReference>
<dbReference type="AlphaFoldDB" id="A0A7W8FGV0"/>
<evidence type="ECO:0000313" key="2">
    <source>
        <dbReference type="EMBL" id="MBB5144200.1"/>
    </source>
</evidence>
<dbReference type="NCBIfam" id="NF033939">
    <property type="entry name" value="DESULF_POR1"/>
    <property type="match status" value="1"/>
</dbReference>
<sequence>MQKKNRVLWCLVALALFLGMGIAGKAQAIDFKARGIWSMGYGIGDPSLTKDVTTKGDKKKVNNDDKFVARQRVLLFLDAIASENLMGSLQLKLGPQDWGKARQGSALGADGTNIKLTQAYLQWAVPQTDLKMKMGLQYFSMPNAAGGSAVFDTQAAAVVANYAFNSNVGLTALWMRPFNDNYSGGNYNGILSSEGANYLDNMDLFALTLPLTFDGIKITPWIMPGMMGRNTNKFDGFWQNGLGDGYPAVTLCPYLNKIGGGHGLNVQQLGSTSKTYGKVFWAGIPFKITAMDPWNFELDLNYGFVEEMGRFDVIKRNDASDVVRGSSQRQGWLAKALVEYKLDWGVPGVFGWYASGDDGNVKNGSERMPSICAYGNFTSFFGDGNMAWSPALNFMDKSLSYAGTWGIGAQVKDISFVEDLKHVVRVAYWGGTNSPSMVKYMDHANAWDSTSNLSDGPYLTTNDGMLEVNLISSYKIYENLEMNVELGYVANFMDSSTWKKDYNDFGSYTKQDAWKAQVVFQYQF</sequence>
<organism evidence="2 3">
    <name type="scientific">Desulfovibrio intestinalis</name>
    <dbReference type="NCBI Taxonomy" id="58621"/>
    <lineage>
        <taxon>Bacteria</taxon>
        <taxon>Pseudomonadati</taxon>
        <taxon>Thermodesulfobacteriota</taxon>
        <taxon>Desulfovibrionia</taxon>
        <taxon>Desulfovibrionales</taxon>
        <taxon>Desulfovibrionaceae</taxon>
        <taxon>Desulfovibrio</taxon>
    </lineage>
</organism>
<feature type="signal peptide" evidence="1">
    <location>
        <begin position="1"/>
        <end position="28"/>
    </location>
</feature>
<dbReference type="InterPro" id="IPR059232">
    <property type="entry name" value="Porin_put"/>
</dbReference>
<evidence type="ECO:0000256" key="1">
    <source>
        <dbReference type="SAM" id="SignalP"/>
    </source>
</evidence>
<dbReference type="EMBL" id="JACHGO010000006">
    <property type="protein sequence ID" value="MBB5144200.1"/>
    <property type="molecule type" value="Genomic_DNA"/>
</dbReference>
<accession>A0A7W8FGV0</accession>
<feature type="chain" id="PRO_5031130394" description="Outer membrane homotrimeric porin" evidence="1">
    <location>
        <begin position="29"/>
        <end position="524"/>
    </location>
</feature>
<comment type="caution">
    <text evidence="2">The sequence shown here is derived from an EMBL/GenBank/DDBJ whole genome shotgun (WGS) entry which is preliminary data.</text>
</comment>
<reference evidence="2 3" key="1">
    <citation type="submission" date="2020-08" db="EMBL/GenBank/DDBJ databases">
        <title>Genomic Encyclopedia of Type Strains, Phase IV (KMG-IV): sequencing the most valuable type-strain genomes for metagenomic binning, comparative biology and taxonomic classification.</title>
        <authorList>
            <person name="Goeker M."/>
        </authorList>
    </citation>
    <scope>NUCLEOTIDE SEQUENCE [LARGE SCALE GENOMIC DNA]</scope>
    <source>
        <strain evidence="2 3">DSM 11275</strain>
    </source>
</reference>